<evidence type="ECO:0000259" key="2">
    <source>
        <dbReference type="Pfam" id="PF12879"/>
    </source>
</evidence>
<feature type="domain" description="Schizont-infected cell agglutination extracellular beta" evidence="1">
    <location>
        <begin position="387"/>
        <end position="557"/>
    </location>
</feature>
<feature type="domain" description="Schizont-infected cell agglutination extracellular beta" evidence="1">
    <location>
        <begin position="206"/>
        <end position="370"/>
    </location>
</feature>
<dbReference type="Proteomes" id="UP000195012">
    <property type="component" value="Unassembled WGS sequence"/>
</dbReference>
<dbReference type="Pfam" id="PF12878">
    <property type="entry name" value="SICA_beta"/>
    <property type="match status" value="5"/>
</dbReference>
<dbReference type="InterPro" id="IPR024288">
    <property type="entry name" value="SICA_C"/>
</dbReference>
<dbReference type="VEuPathDB" id="PlasmoDB:PKA1H_030005100"/>
<dbReference type="VEuPathDB" id="PlasmoDB:PKA1H_040030200"/>
<dbReference type="EMBL" id="NETL01000016">
    <property type="protein sequence ID" value="OTN68579.1"/>
    <property type="molecule type" value="Genomic_DNA"/>
</dbReference>
<evidence type="ECO:0000313" key="4">
    <source>
        <dbReference type="Proteomes" id="UP000195012"/>
    </source>
</evidence>
<proteinExistence type="predicted"/>
<name>A0A1Y3DWF8_PLAKN</name>
<dbReference type="Pfam" id="PF12879">
    <property type="entry name" value="SICA_C"/>
    <property type="match status" value="1"/>
</dbReference>
<accession>A0A1Y3DWF8</accession>
<reference evidence="3 4" key="1">
    <citation type="submission" date="2017-05" db="EMBL/GenBank/DDBJ databases">
        <title>PacBio assembly of a Plasmodium knowlesi genome sequence with Hi-C correction and manual annotation of the SICAvar gene family.</title>
        <authorList>
            <person name="Lapp S.A."/>
            <person name="Geraldo J.A."/>
            <person name="Chien J.-T."/>
            <person name="Ay F."/>
            <person name="Pakala S.B."/>
            <person name="Batugedara G."/>
            <person name="Humphrey J.C."/>
            <person name="Debarry J.D."/>
            <person name="Le Roch K.G."/>
            <person name="Galinski M.R."/>
            <person name="Kissinger J.C."/>
        </authorList>
    </citation>
    <scope>NUCLEOTIDE SEQUENCE [LARGE SCALE GENOMIC DNA]</scope>
    <source>
        <strain evidence="4">Malayan Strain Pk1 (A+)</strain>
    </source>
</reference>
<protein>
    <submittedName>
        <fullName evidence="3">SICAvar type I</fullName>
    </submittedName>
</protein>
<evidence type="ECO:0000259" key="1">
    <source>
        <dbReference type="Pfam" id="PF12878"/>
    </source>
</evidence>
<dbReference type="InterPro" id="IPR024285">
    <property type="entry name" value="SICA_extracell_b"/>
</dbReference>
<dbReference type="VEuPathDB" id="PlasmoDB:PKNH_0322100"/>
<feature type="domain" description="Schizont-infected cell agglutination C-terminal" evidence="2">
    <location>
        <begin position="1067"/>
        <end position="1204"/>
    </location>
</feature>
<comment type="caution">
    <text evidence="3">The sequence shown here is derived from an EMBL/GenBank/DDBJ whole genome shotgun (WGS) entry which is preliminary data.</text>
</comment>
<organism evidence="3 4">
    <name type="scientific">Plasmodium knowlesi</name>
    <dbReference type="NCBI Taxonomy" id="5850"/>
    <lineage>
        <taxon>Eukaryota</taxon>
        <taxon>Sar</taxon>
        <taxon>Alveolata</taxon>
        <taxon>Apicomplexa</taxon>
        <taxon>Aconoidasida</taxon>
        <taxon>Haemosporida</taxon>
        <taxon>Plasmodiidae</taxon>
        <taxon>Plasmodium</taxon>
        <taxon>Plasmodium (Plasmodium)</taxon>
    </lineage>
</organism>
<gene>
    <name evidence="3" type="ORF">PKNOH_S020314401</name>
</gene>
<feature type="domain" description="Schizont-infected cell agglutination extracellular beta" evidence="1">
    <location>
        <begin position="597"/>
        <end position="779"/>
    </location>
</feature>
<feature type="domain" description="Schizont-infected cell agglutination extracellular beta" evidence="1">
    <location>
        <begin position="3"/>
        <end position="165"/>
    </location>
</feature>
<sequence>MQHLWKNDAATQGASTNNFWTQETGAVAQLWKDLAKAMEGKGKDDQTGCKELPNPSDKTACNFLHAGLEHLYKTPAATAPPGGVADVLKTNPSFRQTMGCFLLHAYAKHMKEKAVCDIEKGITTAFTAWEKPEGKANSCKDSSGKGQCVPCHWQEKDETWKNCTITTNGQAPDPNGTVGDKLKNIVKADDADIKEMAKVVNTVERLCDQVKCVTARWMKDKTKSWEEVWKKVEEELPKLGGALSTATSKEKRGDLEQYCDLPKVNGKDVDKEACLLIAAGLKNLYDIEEKNNDAVEASFQRTMQCVLLNAIADKLEHNDFPCKDEKNTKKGIDEAFTTKNSAIRNSTACGTNDKCFTCGRVTLQDLESCKLDSGGTDQNVKKKIEEEVLKKDGEGMKEMTKIWDQSIKDICNASDWIFRGLLGGMSNADNQSEVALEHCSKSNWGNDDAHSVANKTACKLVAAGLQYISKIQDTYKFDPKGNNNNLNPYDNQEYKQLVACLMLKRVAEEMKRRSKICNIDEGIETAFSAAPQIKSKHCNNGKPCFVCKLDEKYDDCHLDTAKEVKVKPKLESLLTGEGTTVNNTLTDLLKTDGKDASLCSRLQCLASKVEALKLQQSSQSNASDIEGEVSTELKKLLQHITEVENWKQKEFDQYCTDNIGSSWLEDTGGEKTAKQKACKLFALGLKHISEIKDNKQNGDESLRKTMMCAALNLYADQLIKKSTEQCPLDSEKLKEAIDHAFGKSKNIMGNKTASCPSGSGTSSCFICNRLEESFGTCRIGSDNVKTNLNKLIKDNDDDNTKTNNTPNMEQTLDKINSKDTFCTELQCAIIKKVKSTGKKLQNGTRPSWDDINKDAKGVLTTLLGHMTVGQTKSEVTKYCNDRKWDEFGHKGKHTNKAACLLFAAGLEHIYTHGNGRSSGPVNGPSFGQTMGCLFLKEYAKQLKEMAEKQKKYKVHPDCSVDSGIEYAFSKSKDIMVSVLTRCKNNASINDCFVCKIDQDYGTCLIGTDKVKSNVEPMLKDNDRNQNHMEKTLENTVCPILLTDILTPFLPLAPVSIGLSAMAYYLWKYFGPLGKGGQRFRRSPTEIPGSSVQEQVLDHVEEAGPHEYRLVKERKPRSAPTRTKRSGRVNRRTIIEIHFEVLDECQKGDTQLNQKDFLELLVQEFMGSELMEEEEQVPKEEVPMELVPIEEVPMERVPSLGSGFMV</sequence>
<feature type="domain" description="Schizont-infected cell agglutination extracellular beta" evidence="1">
    <location>
        <begin position="820"/>
        <end position="1004"/>
    </location>
</feature>
<dbReference type="AlphaFoldDB" id="A0A1Y3DWF8"/>
<evidence type="ECO:0000313" key="3">
    <source>
        <dbReference type="EMBL" id="OTN68579.1"/>
    </source>
</evidence>
<dbReference type="VEuPathDB" id="PlasmoDB:PKNOH_S020314401"/>